<dbReference type="PANTHER" id="PTHR43133">
    <property type="entry name" value="RNA POLYMERASE ECF-TYPE SIGMA FACTO"/>
    <property type="match status" value="1"/>
</dbReference>
<keyword evidence="7" id="KW-1185">Reference proteome</keyword>
<evidence type="ECO:0000256" key="3">
    <source>
        <dbReference type="ARBA" id="ARBA00023082"/>
    </source>
</evidence>
<dbReference type="GO" id="GO:0003677">
    <property type="term" value="F:DNA binding"/>
    <property type="evidence" value="ECO:0007669"/>
    <property type="project" value="InterPro"/>
</dbReference>
<dbReference type="NCBIfam" id="TIGR02937">
    <property type="entry name" value="sigma70-ECF"/>
    <property type="match status" value="1"/>
</dbReference>
<dbReference type="InterPro" id="IPR014284">
    <property type="entry name" value="RNA_pol_sigma-70_dom"/>
</dbReference>
<dbReference type="SUPFAM" id="SSF88659">
    <property type="entry name" value="Sigma3 and sigma4 domains of RNA polymerase sigma factors"/>
    <property type="match status" value="1"/>
</dbReference>
<dbReference type="GO" id="GO:0006352">
    <property type="term" value="P:DNA-templated transcription initiation"/>
    <property type="evidence" value="ECO:0007669"/>
    <property type="project" value="InterPro"/>
</dbReference>
<sequence length="170" mass="19942">MLWHGIDLRWAYASLLPSIYGQTRCRHRAYDVLHDALIRFALTSSLGRNDKPHAYLRVIAGNLVRDQRRDDRRWLPWVMDGDEQNVDVSDPRLGQVPSPEELVLLKQKLEALQRIINQLPAKCREVFWLFRIEHLSQRDIAEQLGISVNMVQRHIMRAMLDLLDAQEALR</sequence>
<dbReference type="PANTHER" id="PTHR43133:SF63">
    <property type="entry name" value="RNA POLYMERASE SIGMA FACTOR FECI-RELATED"/>
    <property type="match status" value="1"/>
</dbReference>
<name>C6X7E9_METGS</name>
<evidence type="ECO:0000313" key="7">
    <source>
        <dbReference type="Proteomes" id="UP000002743"/>
    </source>
</evidence>
<evidence type="ECO:0000259" key="5">
    <source>
        <dbReference type="Pfam" id="PF08281"/>
    </source>
</evidence>
<dbReference type="Pfam" id="PF08281">
    <property type="entry name" value="Sigma70_r4_2"/>
    <property type="match status" value="1"/>
</dbReference>
<dbReference type="KEGG" id="mei:Msip34_2172"/>
<dbReference type="InterPro" id="IPR013249">
    <property type="entry name" value="RNA_pol_sigma70_r4_t2"/>
</dbReference>
<accession>C6X7E9</accession>
<protein>
    <submittedName>
        <fullName evidence="6">RNA polymerase, sigma-24 subunit, ECF subfamily</fullName>
    </submittedName>
</protein>
<dbReference type="GO" id="GO:0016987">
    <property type="term" value="F:sigma factor activity"/>
    <property type="evidence" value="ECO:0007669"/>
    <property type="project" value="UniProtKB-KW"/>
</dbReference>
<dbReference type="OrthoDB" id="9783733at2"/>
<evidence type="ECO:0000256" key="4">
    <source>
        <dbReference type="ARBA" id="ARBA00023163"/>
    </source>
</evidence>
<evidence type="ECO:0000256" key="2">
    <source>
        <dbReference type="ARBA" id="ARBA00023015"/>
    </source>
</evidence>
<dbReference type="RefSeq" id="WP_015830741.1">
    <property type="nucleotide sequence ID" value="NC_012969.1"/>
</dbReference>
<keyword evidence="3" id="KW-0731">Sigma factor</keyword>
<dbReference type="Gene3D" id="1.10.10.10">
    <property type="entry name" value="Winged helix-like DNA-binding domain superfamily/Winged helix DNA-binding domain"/>
    <property type="match status" value="1"/>
</dbReference>
<evidence type="ECO:0000313" key="6">
    <source>
        <dbReference type="EMBL" id="ACT51414.1"/>
    </source>
</evidence>
<proteinExistence type="inferred from homology"/>
<evidence type="ECO:0000256" key="1">
    <source>
        <dbReference type="ARBA" id="ARBA00010641"/>
    </source>
</evidence>
<organism evidence="6 7">
    <name type="scientific">Methylovorus glucosotrophus (strain SIP3-4)</name>
    <dbReference type="NCBI Taxonomy" id="582744"/>
    <lineage>
        <taxon>Bacteria</taxon>
        <taxon>Pseudomonadati</taxon>
        <taxon>Pseudomonadota</taxon>
        <taxon>Betaproteobacteria</taxon>
        <taxon>Nitrosomonadales</taxon>
        <taxon>Methylophilaceae</taxon>
        <taxon>Methylovorus</taxon>
    </lineage>
</organism>
<dbReference type="InterPro" id="IPR013324">
    <property type="entry name" value="RNA_pol_sigma_r3/r4-like"/>
</dbReference>
<comment type="similarity">
    <text evidence="1">Belongs to the sigma-70 factor family. ECF subfamily.</text>
</comment>
<keyword evidence="4" id="KW-0804">Transcription</keyword>
<dbReference type="STRING" id="582744.Msip34_2172"/>
<dbReference type="AlphaFoldDB" id="C6X7E9"/>
<dbReference type="InterPro" id="IPR039425">
    <property type="entry name" value="RNA_pol_sigma-70-like"/>
</dbReference>
<reference evidence="6 7" key="2">
    <citation type="journal article" date="2011" name="J. Bacteriol.">
        <title>Genomes of three methylotrophs from a single niche uncover genetic and metabolic divergence of Methylophilaceae.</title>
        <authorList>
            <person name="Lapidus A."/>
            <person name="Clum A."/>
            <person name="Labutti K."/>
            <person name="Kaluzhnaya M.G."/>
            <person name="Lim S."/>
            <person name="Beck D.A."/>
            <person name="Glavina Del Rio T."/>
            <person name="Nolan M."/>
            <person name="Mavromatis K."/>
            <person name="Huntemann M."/>
            <person name="Lucas S."/>
            <person name="Lidstrom M.E."/>
            <person name="Ivanova N."/>
            <person name="Chistoserdova L."/>
        </authorList>
    </citation>
    <scope>NUCLEOTIDE SEQUENCE [LARGE SCALE GENOMIC DNA]</scope>
    <source>
        <strain evidence="6 7">SIP3-4</strain>
    </source>
</reference>
<reference evidence="7" key="1">
    <citation type="submission" date="2009-07" db="EMBL/GenBank/DDBJ databases">
        <title>Complete sequence of chromosome of Methylovorus sp. SIP3-4.</title>
        <authorList>
            <person name="Lucas S."/>
            <person name="Copeland A."/>
            <person name="Lapidus A."/>
            <person name="Glavina del Rio T."/>
            <person name="Tice H."/>
            <person name="Bruce D."/>
            <person name="Goodwin L."/>
            <person name="Pitluck S."/>
            <person name="Clum A."/>
            <person name="Larimer F."/>
            <person name="Land M."/>
            <person name="Hauser L."/>
            <person name="Kyrpides N."/>
            <person name="Mikhailova N."/>
            <person name="Kayluzhnaya M."/>
            <person name="Chistoserdova L."/>
        </authorList>
    </citation>
    <scope>NUCLEOTIDE SEQUENCE [LARGE SCALE GENOMIC DNA]</scope>
    <source>
        <strain evidence="7">SIP3-4</strain>
    </source>
</reference>
<dbReference type="Proteomes" id="UP000002743">
    <property type="component" value="Chromosome"/>
</dbReference>
<keyword evidence="2" id="KW-0805">Transcription regulation</keyword>
<dbReference type="InterPro" id="IPR036388">
    <property type="entry name" value="WH-like_DNA-bd_sf"/>
</dbReference>
<feature type="domain" description="RNA polymerase sigma factor 70 region 4 type 2" evidence="5">
    <location>
        <begin position="110"/>
        <end position="162"/>
    </location>
</feature>
<dbReference type="HOGENOM" id="CLU_047691_12_5_4"/>
<dbReference type="CDD" id="cd06171">
    <property type="entry name" value="Sigma70_r4"/>
    <property type="match status" value="1"/>
</dbReference>
<gene>
    <name evidence="6" type="ordered locus">Msip34_2172</name>
</gene>
<dbReference type="eggNOG" id="COG1595">
    <property type="taxonomic scope" value="Bacteria"/>
</dbReference>
<dbReference type="InterPro" id="IPR013325">
    <property type="entry name" value="RNA_pol_sigma_r2"/>
</dbReference>
<dbReference type="EMBL" id="CP001674">
    <property type="protein sequence ID" value="ACT51414.1"/>
    <property type="molecule type" value="Genomic_DNA"/>
</dbReference>
<dbReference type="SUPFAM" id="SSF88946">
    <property type="entry name" value="Sigma2 domain of RNA polymerase sigma factors"/>
    <property type="match status" value="1"/>
</dbReference>